<comment type="similarity">
    <text evidence="1">Belongs to the PhzF family.</text>
</comment>
<accession>A0A9X4M0U2</accession>
<evidence type="ECO:0000256" key="3">
    <source>
        <dbReference type="PIRSR" id="PIRSR016184-1"/>
    </source>
</evidence>
<protein>
    <submittedName>
        <fullName evidence="4">PhzF family phenazine biosynthesis protein</fullName>
    </submittedName>
</protein>
<dbReference type="PIRSF" id="PIRSF016184">
    <property type="entry name" value="PhzC_PhzF"/>
    <property type="match status" value="1"/>
</dbReference>
<dbReference type="Gene3D" id="3.10.310.10">
    <property type="entry name" value="Diaminopimelate Epimerase, Chain A, domain 1"/>
    <property type="match status" value="2"/>
</dbReference>
<sequence>MNTTSSKHLPSTTVPIIQIDAFADALFEGNPAAVMPLPHWPADELLQRIAAEKNLSETAFVVAALPEGVEAPEPGCPAYHLRWFTPAIEVDLCGHATLAAASYLLDSVHPDATRVQLWTRSGWLHVDRAGEGGPHGGFTMDLPAVPLAVTDIDPVVTAALGASATEAYAGMDLVYVLEDAATVRELAPDLAVLAGLDTRGVVVTAGGRGSEFDFVCRWFGSRAGVSEDPVTGSAFAQIAPLWAQRSGKAELVGRQLSARGGTVRCRVVDGARVELTGNCIRFSEGVAAVPGLT</sequence>
<gene>
    <name evidence="4" type="ORF">NVS88_11110</name>
</gene>
<dbReference type="EMBL" id="JANRHA010000006">
    <property type="protein sequence ID" value="MDG3015101.1"/>
    <property type="molecule type" value="Genomic_DNA"/>
</dbReference>
<evidence type="ECO:0000256" key="2">
    <source>
        <dbReference type="ARBA" id="ARBA00023235"/>
    </source>
</evidence>
<dbReference type="GO" id="GO:0005737">
    <property type="term" value="C:cytoplasm"/>
    <property type="evidence" value="ECO:0007669"/>
    <property type="project" value="TreeGrafter"/>
</dbReference>
<dbReference type="Pfam" id="PF02567">
    <property type="entry name" value="PhzC-PhzF"/>
    <property type="match status" value="1"/>
</dbReference>
<dbReference type="Proteomes" id="UP001152755">
    <property type="component" value="Unassembled WGS sequence"/>
</dbReference>
<dbReference type="AlphaFoldDB" id="A0A9X4M0U2"/>
<dbReference type="GO" id="GO:0016853">
    <property type="term" value="F:isomerase activity"/>
    <property type="evidence" value="ECO:0007669"/>
    <property type="project" value="UniProtKB-KW"/>
</dbReference>
<name>A0A9X4M0U2_9ACTN</name>
<keyword evidence="2" id="KW-0413">Isomerase</keyword>
<evidence type="ECO:0000256" key="1">
    <source>
        <dbReference type="ARBA" id="ARBA00008270"/>
    </source>
</evidence>
<dbReference type="InterPro" id="IPR003719">
    <property type="entry name" value="Phenazine_PhzF-like"/>
</dbReference>
<dbReference type="PANTHER" id="PTHR13774">
    <property type="entry name" value="PHENAZINE BIOSYNTHESIS PROTEIN"/>
    <property type="match status" value="1"/>
</dbReference>
<evidence type="ECO:0000313" key="5">
    <source>
        <dbReference type="Proteomes" id="UP001152755"/>
    </source>
</evidence>
<reference evidence="4" key="1">
    <citation type="submission" date="2022-08" db="EMBL/GenBank/DDBJ databases">
        <title>Genome analysis of Corynebacteriales strain.</title>
        <authorList>
            <person name="Lee S.D."/>
        </authorList>
    </citation>
    <scope>NUCLEOTIDE SEQUENCE</scope>
    <source>
        <strain evidence="4">D3-21</strain>
    </source>
</reference>
<evidence type="ECO:0000313" key="4">
    <source>
        <dbReference type="EMBL" id="MDG3015101.1"/>
    </source>
</evidence>
<proteinExistence type="inferred from homology"/>
<keyword evidence="5" id="KW-1185">Reference proteome</keyword>
<dbReference type="RefSeq" id="WP_277833769.1">
    <property type="nucleotide sequence ID" value="NZ_JAAIVF010000005.1"/>
</dbReference>
<dbReference type="PANTHER" id="PTHR13774:SF17">
    <property type="entry name" value="PHENAZINE BIOSYNTHESIS-LIKE DOMAIN-CONTAINING PROTEIN"/>
    <property type="match status" value="1"/>
</dbReference>
<organism evidence="4 5">
    <name type="scientific">Speluncibacter jeojiensis</name>
    <dbReference type="NCBI Taxonomy" id="2710754"/>
    <lineage>
        <taxon>Bacteria</taxon>
        <taxon>Bacillati</taxon>
        <taxon>Actinomycetota</taxon>
        <taxon>Actinomycetes</taxon>
        <taxon>Mycobacteriales</taxon>
        <taxon>Speluncibacteraceae</taxon>
        <taxon>Speluncibacter</taxon>
    </lineage>
</organism>
<dbReference type="SUPFAM" id="SSF54506">
    <property type="entry name" value="Diaminopimelate epimerase-like"/>
    <property type="match status" value="1"/>
</dbReference>
<feature type="active site" evidence="3">
    <location>
        <position position="57"/>
    </location>
</feature>
<comment type="caution">
    <text evidence="4">The sequence shown here is derived from an EMBL/GenBank/DDBJ whole genome shotgun (WGS) entry which is preliminary data.</text>
</comment>